<organism evidence="2">
    <name type="scientific">uncultured Rubrobacteraceae bacterium</name>
    <dbReference type="NCBI Taxonomy" id="349277"/>
    <lineage>
        <taxon>Bacteria</taxon>
        <taxon>Bacillati</taxon>
        <taxon>Actinomycetota</taxon>
        <taxon>Rubrobacteria</taxon>
        <taxon>Rubrobacterales</taxon>
        <taxon>Rubrobacteraceae</taxon>
        <taxon>environmental samples</taxon>
    </lineage>
</organism>
<gene>
    <name evidence="2" type="ORF">AVDCRST_MAG58-1286</name>
</gene>
<reference evidence="2" key="1">
    <citation type="submission" date="2020-02" db="EMBL/GenBank/DDBJ databases">
        <authorList>
            <person name="Meier V. D."/>
        </authorList>
    </citation>
    <scope>NUCLEOTIDE SEQUENCE</scope>
    <source>
        <strain evidence="2">AVDCRST_MAG58</strain>
    </source>
</reference>
<evidence type="ECO:0000256" key="1">
    <source>
        <dbReference type="SAM" id="MobiDB-lite"/>
    </source>
</evidence>
<accession>A0A6J4QWH1</accession>
<sequence>WCRAPSWPQSQGPPRRPSSTTHSAARTPRPPAPGKVRKSHD</sequence>
<dbReference type="EMBL" id="CADCVF010000030">
    <property type="protein sequence ID" value="CAA9454324.1"/>
    <property type="molecule type" value="Genomic_DNA"/>
</dbReference>
<proteinExistence type="predicted"/>
<protein>
    <submittedName>
        <fullName evidence="2">Uncharacterized protein</fullName>
    </submittedName>
</protein>
<feature type="non-terminal residue" evidence="2">
    <location>
        <position position="1"/>
    </location>
</feature>
<feature type="non-terminal residue" evidence="2">
    <location>
        <position position="41"/>
    </location>
</feature>
<feature type="compositionally biased region" description="Low complexity" evidence="1">
    <location>
        <begin position="1"/>
        <end position="19"/>
    </location>
</feature>
<dbReference type="AlphaFoldDB" id="A0A6J4QWH1"/>
<evidence type="ECO:0000313" key="2">
    <source>
        <dbReference type="EMBL" id="CAA9454324.1"/>
    </source>
</evidence>
<feature type="region of interest" description="Disordered" evidence="1">
    <location>
        <begin position="1"/>
        <end position="41"/>
    </location>
</feature>
<name>A0A6J4QWH1_9ACTN</name>